<gene>
    <name evidence="1" type="ORF">ALMOND_2B022370</name>
</gene>
<reference evidence="2" key="1">
    <citation type="journal article" date="2020" name="Plant J.">
        <title>Transposons played a major role in the diversification between the closely related almond and peach genomes: results from the almond genome sequence.</title>
        <authorList>
            <person name="Alioto T."/>
            <person name="Alexiou K.G."/>
            <person name="Bardil A."/>
            <person name="Barteri F."/>
            <person name="Castanera R."/>
            <person name="Cruz F."/>
            <person name="Dhingra A."/>
            <person name="Duval H."/>
            <person name="Fernandez I Marti A."/>
            <person name="Frias L."/>
            <person name="Galan B."/>
            <person name="Garcia J.L."/>
            <person name="Howad W."/>
            <person name="Gomez-Garrido J."/>
            <person name="Gut M."/>
            <person name="Julca I."/>
            <person name="Morata J."/>
            <person name="Puigdomenech P."/>
            <person name="Ribeca P."/>
            <person name="Rubio Cabetas M.J."/>
            <person name="Vlasova A."/>
            <person name="Wirthensohn M."/>
            <person name="Garcia-Mas J."/>
            <person name="Gabaldon T."/>
            <person name="Casacuberta J.M."/>
            <person name="Arus P."/>
        </authorList>
    </citation>
    <scope>NUCLEOTIDE SEQUENCE [LARGE SCALE GENOMIC DNA]</scope>
    <source>
        <strain evidence="2">cv. Texas</strain>
    </source>
</reference>
<dbReference type="EMBL" id="CABIKO010000057">
    <property type="protein sequence ID" value="VVA22028.1"/>
    <property type="molecule type" value="Genomic_DNA"/>
</dbReference>
<protein>
    <submittedName>
        <fullName evidence="1">Uncharacterized protein</fullName>
    </submittedName>
</protein>
<evidence type="ECO:0000313" key="2">
    <source>
        <dbReference type="Proteomes" id="UP000327085"/>
    </source>
</evidence>
<accession>A0A5E4F8E5</accession>
<evidence type="ECO:0000313" key="1">
    <source>
        <dbReference type="EMBL" id="VVA22028.1"/>
    </source>
</evidence>
<organism evidence="1 2">
    <name type="scientific">Prunus dulcis</name>
    <name type="common">Almond</name>
    <name type="synonym">Amygdalus dulcis</name>
    <dbReference type="NCBI Taxonomy" id="3755"/>
    <lineage>
        <taxon>Eukaryota</taxon>
        <taxon>Viridiplantae</taxon>
        <taxon>Streptophyta</taxon>
        <taxon>Embryophyta</taxon>
        <taxon>Tracheophyta</taxon>
        <taxon>Spermatophyta</taxon>
        <taxon>Magnoliopsida</taxon>
        <taxon>eudicotyledons</taxon>
        <taxon>Gunneridae</taxon>
        <taxon>Pentapetalae</taxon>
        <taxon>rosids</taxon>
        <taxon>fabids</taxon>
        <taxon>Rosales</taxon>
        <taxon>Rosaceae</taxon>
        <taxon>Amygdaloideae</taxon>
        <taxon>Amygdaleae</taxon>
        <taxon>Prunus</taxon>
    </lineage>
</organism>
<name>A0A5E4F8E5_PRUDU</name>
<dbReference type="Proteomes" id="UP000327085">
    <property type="component" value="Chromosome 8"/>
</dbReference>
<dbReference type="Gramene" id="VVA22028">
    <property type="protein sequence ID" value="VVA22028"/>
    <property type="gene ID" value="Prudul26B022370"/>
</dbReference>
<dbReference type="AlphaFoldDB" id="A0A5E4F8E5"/>
<proteinExistence type="predicted"/>
<sequence>MSGKETLRWAPMRDNLAGENSRGHMGLPSYSFPVGACLRNLSLLSQFLLVAKPTDLYIRSSIGFKLFIYNWRQGTLMVMLGWFGDWWTDLKQQSHMLGWFGAPKQVIQHQFSYPGPPVLVSDV</sequence>
<dbReference type="InParanoid" id="A0A5E4F8E5"/>